<proteinExistence type="predicted"/>
<reference evidence="1 2" key="1">
    <citation type="journal article" date="2023" name="G3 (Bethesda)">
        <title>A chromosome-level genome assembly of Zasmidium syzygii isolated from banana leaves.</title>
        <authorList>
            <person name="van Westerhoven A.C."/>
            <person name="Mehrabi R."/>
            <person name="Talebi R."/>
            <person name="Steentjes M.B.F."/>
            <person name="Corcolon B."/>
            <person name="Chong P.A."/>
            <person name="Kema G.H.J."/>
            <person name="Seidl M.F."/>
        </authorList>
    </citation>
    <scope>NUCLEOTIDE SEQUENCE [LARGE SCALE GENOMIC DNA]</scope>
    <source>
        <strain evidence="1 2">P124</strain>
    </source>
</reference>
<evidence type="ECO:0008006" key="3">
    <source>
        <dbReference type="Google" id="ProtNLM"/>
    </source>
</evidence>
<dbReference type="Proteomes" id="UP001305779">
    <property type="component" value="Unassembled WGS sequence"/>
</dbReference>
<comment type="caution">
    <text evidence="1">The sequence shown here is derived from an EMBL/GenBank/DDBJ whole genome shotgun (WGS) entry which is preliminary data.</text>
</comment>
<name>A0ABR0DX36_ZASCE</name>
<organism evidence="1 2">
    <name type="scientific">Zasmidium cellare</name>
    <name type="common">Wine cellar mold</name>
    <name type="synonym">Racodium cellare</name>
    <dbReference type="NCBI Taxonomy" id="395010"/>
    <lineage>
        <taxon>Eukaryota</taxon>
        <taxon>Fungi</taxon>
        <taxon>Dikarya</taxon>
        <taxon>Ascomycota</taxon>
        <taxon>Pezizomycotina</taxon>
        <taxon>Dothideomycetes</taxon>
        <taxon>Dothideomycetidae</taxon>
        <taxon>Mycosphaerellales</taxon>
        <taxon>Mycosphaerellaceae</taxon>
        <taxon>Zasmidium</taxon>
    </lineage>
</organism>
<protein>
    <recommendedName>
        <fullName evidence="3">Nudix hydrolase domain-containing protein</fullName>
    </recommendedName>
</protein>
<keyword evidence="2" id="KW-1185">Reference proteome</keyword>
<evidence type="ECO:0000313" key="2">
    <source>
        <dbReference type="Proteomes" id="UP001305779"/>
    </source>
</evidence>
<evidence type="ECO:0000313" key="1">
    <source>
        <dbReference type="EMBL" id="KAK4493729.1"/>
    </source>
</evidence>
<sequence length="203" mass="23028">MTDQGTVKGSASDTSNLPEQYLDIQGRELQTTFDVLIVCNLIFHHDRVLLFHTTTERKSWANKIGLPMYRLARSDDENDVASLLRSRIDRGMDLDVTVEEYGRVASRTQVGLDPAKLQNSKSATALHTAVSPAMLEDSVWLRASLLWTVEHVPETKPDNYVCREVFWATSAEVEEIPSEDFLMSVKEDIQAAFELRQRRQSSI</sequence>
<accession>A0ABR0DX36</accession>
<dbReference type="EMBL" id="JAXOVC010000015">
    <property type="protein sequence ID" value="KAK4493729.1"/>
    <property type="molecule type" value="Genomic_DNA"/>
</dbReference>
<gene>
    <name evidence="1" type="ORF">PRZ48_014914</name>
</gene>